<sequence>MRTRSGIVAAVVLVGLAAAGCGGDGHDTLVVTGTVPATPYTGPLDLPYTVEDDGDAQESSGAAGRALECEGAIRAGDAGDAWSKGDGGSTPEEGLEAYFDIYQPELPDQGYRVERTEGDRVLFSYDVAGRTKVAVVVAKDQPRRPGWGPETSASCDPSEFPASWTKAHGYEIWTDRDGHRVPTTEVSSTAGAEHCDWQSAHFLDLGRYGRQYARDPRGVLPPEALTAAYDPDVRMPADARDTGYRYGDRRLWLTPDRSTAYVRTSDGVEAWPATTSRFGCR</sequence>
<reference evidence="2" key="1">
    <citation type="submission" date="2022-10" db="EMBL/GenBank/DDBJ databases">
        <title>The complete genomes of actinobacterial strains from the NBC collection.</title>
        <authorList>
            <person name="Joergensen T.S."/>
            <person name="Alvarez Arevalo M."/>
            <person name="Sterndorff E.B."/>
            <person name="Faurdal D."/>
            <person name="Vuksanovic O."/>
            <person name="Mourched A.-S."/>
            <person name="Charusanti P."/>
            <person name="Shaw S."/>
            <person name="Blin K."/>
            <person name="Weber T."/>
        </authorList>
    </citation>
    <scope>NUCLEOTIDE SEQUENCE</scope>
    <source>
        <strain evidence="2">NBC_01393</strain>
    </source>
</reference>
<organism evidence="2">
    <name type="scientific">Streptomyces sp. NBC_01393</name>
    <dbReference type="NCBI Taxonomy" id="2903851"/>
    <lineage>
        <taxon>Bacteria</taxon>
        <taxon>Bacillati</taxon>
        <taxon>Actinomycetota</taxon>
        <taxon>Actinomycetes</taxon>
        <taxon>Kitasatosporales</taxon>
        <taxon>Streptomycetaceae</taxon>
        <taxon>Streptomyces</taxon>
    </lineage>
</organism>
<name>A0AAU3IAA6_9ACTN</name>
<dbReference type="PROSITE" id="PS51257">
    <property type="entry name" value="PROKAR_LIPOPROTEIN"/>
    <property type="match status" value="1"/>
</dbReference>
<evidence type="ECO:0008006" key="3">
    <source>
        <dbReference type="Google" id="ProtNLM"/>
    </source>
</evidence>
<evidence type="ECO:0000256" key="1">
    <source>
        <dbReference type="SAM" id="SignalP"/>
    </source>
</evidence>
<feature type="signal peptide" evidence="1">
    <location>
        <begin position="1"/>
        <end position="19"/>
    </location>
</feature>
<keyword evidence="1" id="KW-0732">Signal</keyword>
<gene>
    <name evidence="2" type="ORF">OG699_39030</name>
</gene>
<feature type="chain" id="PRO_5043648527" description="Lipoprotein" evidence="1">
    <location>
        <begin position="20"/>
        <end position="281"/>
    </location>
</feature>
<accession>A0AAU3IAA6</accession>
<dbReference type="EMBL" id="CP109546">
    <property type="protein sequence ID" value="WTZ13441.1"/>
    <property type="molecule type" value="Genomic_DNA"/>
</dbReference>
<protein>
    <recommendedName>
        <fullName evidence="3">Lipoprotein</fullName>
    </recommendedName>
</protein>
<evidence type="ECO:0000313" key="2">
    <source>
        <dbReference type="EMBL" id="WTZ13441.1"/>
    </source>
</evidence>
<dbReference type="AlphaFoldDB" id="A0AAU3IAA6"/>
<proteinExistence type="predicted"/>